<sequence>MPNWLKRQLAGAFLHKNKYQIRLLNQCWFFYCDKEQDKAE</sequence>
<dbReference type="NCBIfam" id="NF033225">
    <property type="entry name" value="spore_CmpA"/>
    <property type="match status" value="1"/>
</dbReference>
<keyword evidence="2" id="KW-1185">Reference proteome</keyword>
<protein>
    <submittedName>
        <fullName evidence="1">Cortex morphogenetic protein CmpA</fullName>
    </submittedName>
</protein>
<name>A0A5Q2TGQ8_9BACI</name>
<dbReference type="Pfam" id="PF26301">
    <property type="entry name" value="spore_CmpA"/>
    <property type="match status" value="1"/>
</dbReference>
<accession>A0A5Q2TGQ8</accession>
<evidence type="ECO:0000313" key="2">
    <source>
        <dbReference type="Proteomes" id="UP000339690"/>
    </source>
</evidence>
<dbReference type="EMBL" id="CP045915">
    <property type="protein sequence ID" value="QGH33130.1"/>
    <property type="molecule type" value="Genomic_DNA"/>
</dbReference>
<proteinExistence type="predicted"/>
<reference evidence="1 2" key="1">
    <citation type="submission" date="2019-11" db="EMBL/GenBank/DDBJ databases">
        <title>Gracilibacillus salitolerans sp. nov., a moderate halophile isolated from a saline soil in northwest China.</title>
        <authorList>
            <person name="Gan L."/>
        </authorList>
    </citation>
    <scope>NUCLEOTIDE SEQUENCE [LARGE SCALE GENOMIC DNA]</scope>
    <source>
        <strain evidence="1 2">SCU50</strain>
    </source>
</reference>
<evidence type="ECO:0000313" key="1">
    <source>
        <dbReference type="EMBL" id="QGH33130.1"/>
    </source>
</evidence>
<dbReference type="KEGG" id="grc:GI584_03260"/>
<dbReference type="RefSeq" id="WP_100362050.1">
    <property type="nucleotide sequence ID" value="NZ_CP045915.1"/>
</dbReference>
<gene>
    <name evidence="1" type="primary">cmpA</name>
    <name evidence="1" type="ORF">GI584_03260</name>
</gene>
<dbReference type="Proteomes" id="UP000339690">
    <property type="component" value="Chromosome"/>
</dbReference>
<dbReference type="AlphaFoldDB" id="A0A5Q2TGQ8"/>
<dbReference type="InterPro" id="IPR047764">
    <property type="entry name" value="CmpA"/>
</dbReference>
<organism evidence="1 2">
    <name type="scientific">Gracilibacillus salitolerans</name>
    <dbReference type="NCBI Taxonomy" id="2663022"/>
    <lineage>
        <taxon>Bacteria</taxon>
        <taxon>Bacillati</taxon>
        <taxon>Bacillota</taxon>
        <taxon>Bacilli</taxon>
        <taxon>Bacillales</taxon>
        <taxon>Bacillaceae</taxon>
        <taxon>Gracilibacillus</taxon>
    </lineage>
</organism>